<dbReference type="AlphaFoldDB" id="A0A0U5JRR1"/>
<dbReference type="EMBL" id="LN887455">
    <property type="protein sequence ID" value="CUR39523.1"/>
    <property type="molecule type" value="Genomic_DNA"/>
</dbReference>
<dbReference type="Proteomes" id="UP000235484">
    <property type="component" value="Unassembled WGS sequence"/>
</dbReference>
<accession>A0A0U5JRR1</accession>
<proteinExistence type="predicted"/>
<evidence type="ECO:0000313" key="4">
    <source>
        <dbReference type="Proteomes" id="UP000235484"/>
    </source>
</evidence>
<dbReference type="RefSeq" id="WP_263851456.1">
    <property type="nucleotide sequence ID" value="NZ_CP179918.1"/>
</dbReference>
<feature type="region of interest" description="Disordered" evidence="1">
    <location>
        <begin position="1"/>
        <end position="44"/>
    </location>
</feature>
<sequence>MSTMNDLFKAMGKATEERHASGLSFETKTDTPAGIGQGILNVRK</sequence>
<protein>
    <submittedName>
        <fullName evidence="2">Uncharacterized protein</fullName>
    </submittedName>
</protein>
<reference evidence="4" key="2">
    <citation type="submission" date="2015-10" db="EMBL/GenBank/DDBJ databases">
        <authorList>
            <person name="Crossman L.C."/>
        </authorList>
    </citation>
    <scope>NUCLEOTIDE SEQUENCE [LARGE SCALE GENOMIC DNA]</scope>
    <source>
        <strain evidence="4">20-2</strain>
    </source>
</reference>
<organism evidence="2">
    <name type="scientific">Limosilactobacillus reuteri</name>
    <name type="common">Lactobacillus reuteri</name>
    <dbReference type="NCBI Taxonomy" id="1598"/>
    <lineage>
        <taxon>Bacteria</taxon>
        <taxon>Bacillati</taxon>
        <taxon>Bacillota</taxon>
        <taxon>Bacilli</taxon>
        <taxon>Lactobacillales</taxon>
        <taxon>Lactobacillaceae</taxon>
        <taxon>Limosilactobacillus</taxon>
    </lineage>
</organism>
<gene>
    <name evidence="3" type="ORF">LRLP16767_LR202_00398</name>
    <name evidence="2" type="ORF">LRLP16767_LR3C6_01490</name>
</gene>
<evidence type="ECO:0000256" key="1">
    <source>
        <dbReference type="SAM" id="MobiDB-lite"/>
    </source>
</evidence>
<evidence type="ECO:0000313" key="3">
    <source>
        <dbReference type="EMBL" id="CUR40340.1"/>
    </source>
</evidence>
<name>A0A0U5JRR1_LIMRT</name>
<dbReference type="EMBL" id="LN887539">
    <property type="protein sequence ID" value="CUR40340.1"/>
    <property type="molecule type" value="Genomic_DNA"/>
</dbReference>
<reference evidence="2" key="1">
    <citation type="submission" date="2015-10" db="EMBL/GenBank/DDBJ databases">
        <authorList>
            <person name="Gilbert D.G."/>
        </authorList>
    </citation>
    <scope>NUCLEOTIDE SEQUENCE</scope>
    <source>
        <strain evidence="3">20-2</strain>
        <strain evidence="2">3c6</strain>
    </source>
</reference>
<evidence type="ECO:0000313" key="2">
    <source>
        <dbReference type="EMBL" id="CUR39523.1"/>
    </source>
</evidence>